<evidence type="ECO:0000313" key="2">
    <source>
        <dbReference type="Proteomes" id="UP000250166"/>
    </source>
</evidence>
<dbReference type="PANTHER" id="PTHR37024">
    <property type="entry name" value="TYPE VI SECRETION SYSTEM DUF2094 AND IMPA-RELATED DOMAIN PROTEIN"/>
    <property type="match status" value="1"/>
</dbReference>
<reference evidence="1 2" key="1">
    <citation type="submission" date="2018-06" db="EMBL/GenBank/DDBJ databases">
        <authorList>
            <consortium name="Pathogen Informatics"/>
            <person name="Doyle S."/>
        </authorList>
    </citation>
    <scope>NUCLEOTIDE SEQUENCE [LARGE SCALE GENOMIC DNA]</scope>
    <source>
        <strain evidence="1 2">NCTC13102</strain>
    </source>
</reference>
<name>A0A2X3EFW4_9HELI</name>
<sequence length="425" mass="50688">MQFVSHLKDNLDNLEIYHFLEDEMSKYKTLNHEYIKWNKVYEYSLEILQRFSVDARIYHYFVLSCIALNNEESFRIMNKLFEFLVHILQNSPENLGKNADTLNAQKKKIKSVVQHFIIETDRLSLSHFPQIIMDLNHTFRILGKILECDFKEIQVKQEIQKSEVISSTRKQVEFHTQNPNTNSLNDREYRIFFNHLAFELLEKNKDNLNAYAIFVEAMWGRIRTLPIHNESITQIKYPDKNLIQILLENNFDELEHIKCFMSNLALNPFWIEGLKLFCESLYKRKKISASKLLNTLTREFLIKFKEISNLKFSNGESMCEEQVFNYFLKQDIDFNHIKPKANKNKQNNIDEILLDMNTQNSNNSIFSHINALIEMARFFEEKNMPNNARILYIQVKDLMEKTLLKDYLSEEYSKITIKSERNIKT</sequence>
<dbReference type="Proteomes" id="UP000250166">
    <property type="component" value="Unassembled WGS sequence"/>
</dbReference>
<organism evidence="1 2">
    <name type="scientific">Helicobacter fennelliae</name>
    <dbReference type="NCBI Taxonomy" id="215"/>
    <lineage>
        <taxon>Bacteria</taxon>
        <taxon>Pseudomonadati</taxon>
        <taxon>Campylobacterota</taxon>
        <taxon>Epsilonproteobacteria</taxon>
        <taxon>Campylobacterales</taxon>
        <taxon>Helicobacteraceae</taxon>
        <taxon>Helicobacter</taxon>
    </lineage>
</organism>
<dbReference type="AlphaFoldDB" id="A0A2X3EFW4"/>
<evidence type="ECO:0000313" key="1">
    <source>
        <dbReference type="EMBL" id="SQC36476.1"/>
    </source>
</evidence>
<dbReference type="EMBL" id="UAWL01000031">
    <property type="protein sequence ID" value="SQC36476.1"/>
    <property type="molecule type" value="Genomic_DNA"/>
</dbReference>
<proteinExistence type="predicted"/>
<accession>A0A2X3EFW4</accession>
<gene>
    <name evidence="1" type="ORF">NCTC13102_02283</name>
</gene>
<dbReference type="RefSeq" id="WP_258399967.1">
    <property type="nucleotide sequence ID" value="NZ_UAWL01000031.1"/>
</dbReference>
<dbReference type="PANTHER" id="PTHR37024:SF5">
    <property type="entry name" value="IMPA N-TERMINAL DOMAIN-CONTAINING PROTEIN"/>
    <property type="match status" value="1"/>
</dbReference>
<dbReference type="InterPro" id="IPR017739">
    <property type="entry name" value="T6SS-assoc_VCA0119"/>
</dbReference>
<protein>
    <submittedName>
        <fullName evidence="1">Nucleobase:cation symporter</fullName>
    </submittedName>
</protein>
<dbReference type="Pfam" id="PF16989">
    <property type="entry name" value="T6SS_VasJ"/>
    <property type="match status" value="1"/>
</dbReference>